<accession>D2BGW7</accession>
<organism evidence="1 2">
    <name type="scientific">Dehalococcoides mccartyi (strain VS)</name>
    <dbReference type="NCBI Taxonomy" id="311424"/>
    <lineage>
        <taxon>Bacteria</taxon>
        <taxon>Bacillati</taxon>
        <taxon>Chloroflexota</taxon>
        <taxon>Dehalococcoidia</taxon>
        <taxon>Dehalococcoidales</taxon>
        <taxon>Dehalococcoidaceae</taxon>
        <taxon>Dehalococcoides</taxon>
    </lineage>
</organism>
<sequence>MGSFSLMVVIGRAADKCPEADGGYPPALNQRVFSDGWS</sequence>
<evidence type="ECO:0000313" key="1">
    <source>
        <dbReference type="EMBL" id="ACZ61567.1"/>
    </source>
</evidence>
<dbReference type="EMBL" id="CP001827">
    <property type="protein sequence ID" value="ACZ61567.1"/>
    <property type="molecule type" value="Genomic_DNA"/>
</dbReference>
<dbReference type="Proteomes" id="UP000002506">
    <property type="component" value="Chromosome"/>
</dbReference>
<evidence type="ECO:0000313" key="2">
    <source>
        <dbReference type="Proteomes" id="UP000002506"/>
    </source>
</evidence>
<gene>
    <name evidence="1" type="ordered locus">DhcVS_412</name>
</gene>
<dbReference type="HOGENOM" id="CLU_3327107_0_0_0"/>
<dbReference type="KEGG" id="dev:DhcVS_412"/>
<reference evidence="1 2" key="1">
    <citation type="journal article" date="2009" name="PLoS Genet.">
        <title>Localized plasticity in the streamlined genomes of vinyl chloride respiring Dehalococcoides.</title>
        <authorList>
            <person name="McMurdie P.J."/>
            <person name="Behrens S.F."/>
            <person name="Muller J.A."/>
            <person name="Goke J."/>
            <person name="Ritalahti K.M."/>
            <person name="Wagner R."/>
            <person name="Goltsman E."/>
            <person name="Lapidus A."/>
            <person name="Holmes S."/>
            <person name="Loffler F.E."/>
            <person name="Spormann A.M."/>
        </authorList>
    </citation>
    <scope>NUCLEOTIDE SEQUENCE [LARGE SCALE GENOMIC DNA]</scope>
    <source>
        <strain evidence="1 2">VS</strain>
    </source>
</reference>
<name>D2BGW7_DEHMV</name>
<dbReference type="AlphaFoldDB" id="D2BGW7"/>
<proteinExistence type="predicted"/>
<dbReference type="eggNOG" id="ENOG5032H7C">
    <property type="taxonomic scope" value="Bacteria"/>
</dbReference>
<protein>
    <submittedName>
        <fullName evidence="1">Uncharacterized protein</fullName>
    </submittedName>
</protein>